<dbReference type="PROSITE" id="PS50850">
    <property type="entry name" value="MFS"/>
    <property type="match status" value="1"/>
</dbReference>
<dbReference type="CDD" id="cd17321">
    <property type="entry name" value="MFS_MMR_MDR_like"/>
    <property type="match status" value="1"/>
</dbReference>
<reference evidence="10 11" key="2">
    <citation type="submission" date="2019-09" db="EMBL/GenBank/DDBJ databases">
        <authorList>
            <person name="Jin C."/>
        </authorList>
    </citation>
    <scope>NUCLEOTIDE SEQUENCE [LARGE SCALE GENOMIC DNA]</scope>
    <source>
        <strain evidence="10 11">AN110305</strain>
    </source>
</reference>
<accession>A0A5B2XLU2</accession>
<feature type="transmembrane region" description="Helical" evidence="8">
    <location>
        <begin position="186"/>
        <end position="206"/>
    </location>
</feature>
<feature type="transmembrane region" description="Helical" evidence="8">
    <location>
        <begin position="290"/>
        <end position="308"/>
    </location>
</feature>
<feature type="transmembrane region" description="Helical" evidence="8">
    <location>
        <begin position="328"/>
        <end position="348"/>
    </location>
</feature>
<evidence type="ECO:0000313" key="11">
    <source>
        <dbReference type="Proteomes" id="UP000323454"/>
    </source>
</evidence>
<proteinExistence type="predicted"/>
<evidence type="ECO:0000256" key="3">
    <source>
        <dbReference type="ARBA" id="ARBA00022519"/>
    </source>
</evidence>
<dbReference type="GO" id="GO:0005886">
    <property type="term" value="C:plasma membrane"/>
    <property type="evidence" value="ECO:0007669"/>
    <property type="project" value="UniProtKB-SubCell"/>
</dbReference>
<dbReference type="InterPro" id="IPR020846">
    <property type="entry name" value="MFS_dom"/>
</dbReference>
<dbReference type="PANTHER" id="PTHR23501:SF191">
    <property type="entry name" value="VACUOLAR BASIC AMINO ACID TRANSPORTER 4"/>
    <property type="match status" value="1"/>
</dbReference>
<dbReference type="InterPro" id="IPR011701">
    <property type="entry name" value="MFS"/>
</dbReference>
<dbReference type="InterPro" id="IPR036259">
    <property type="entry name" value="MFS_trans_sf"/>
</dbReference>
<keyword evidence="6 8" id="KW-0472">Membrane</keyword>
<keyword evidence="2" id="KW-0813">Transport</keyword>
<dbReference type="Gene3D" id="1.20.1250.20">
    <property type="entry name" value="MFS general substrate transporter like domains"/>
    <property type="match status" value="1"/>
</dbReference>
<comment type="caution">
    <text evidence="10">The sequence shown here is derived from an EMBL/GenBank/DDBJ whole genome shotgun (WGS) entry which is preliminary data.</text>
</comment>
<keyword evidence="3" id="KW-1003">Cell membrane</keyword>
<evidence type="ECO:0000256" key="6">
    <source>
        <dbReference type="ARBA" id="ARBA00023136"/>
    </source>
</evidence>
<name>A0A5B2XLU2_9PSEU</name>
<evidence type="ECO:0000256" key="7">
    <source>
        <dbReference type="ARBA" id="ARBA00044273"/>
    </source>
</evidence>
<sequence>MWARKDPANASGHRTRGRRSLAIGSGGLAVLLAALDAYVVVGILLDMVRDLDVPVNHLERATPVVTGYLLGYVAAMPLLGQLSDRFGRRIVLHGCLAGFAIGSAVTALAGDLPLLVTGRVVQGVAGGALLPVTMALVGDLWAERRRSAVLGIVGAAQELGSVLGPLYGVWLAALCASWFDGQGWRGVFWVNVPLALLAMVVVQLTVPGGRATARTAGTRVDVVGGALLAAALAVLVVAVYNPDPEHAVLPAWGLPALAGAVLLLVGFALWERRSSVRLIDPAGVRMRPFLATLGASLAAGAALMVTLVDVELFAQSLLGKDSAGAALLLTRFLVALPVGALLGGVLAARFGDRSVAAVGLLLAAGGYLLISRWPVDLLTSRHLLGPVSLPRLDTDLVLAGIGLGLVIAPVSAAVLRVVPAASHGVASASVVVARMTGMLLGVAALSAWGLHRFRSLTATLDTPLPFGVSEQEFRQRLTDYRHALDQALLTEYHEIFLATAVICVVGAAIALLLPDRSTSLAAGAGGR</sequence>
<dbReference type="PANTHER" id="PTHR23501">
    <property type="entry name" value="MAJOR FACILITATOR SUPERFAMILY"/>
    <property type="match status" value="1"/>
</dbReference>
<feature type="transmembrane region" description="Helical" evidence="8">
    <location>
        <begin position="355"/>
        <end position="375"/>
    </location>
</feature>
<keyword evidence="3" id="KW-0997">Cell inner membrane</keyword>
<dbReference type="GO" id="GO:0022857">
    <property type="term" value="F:transmembrane transporter activity"/>
    <property type="evidence" value="ECO:0007669"/>
    <property type="project" value="InterPro"/>
</dbReference>
<dbReference type="Proteomes" id="UP000323454">
    <property type="component" value="Unassembled WGS sequence"/>
</dbReference>
<feature type="transmembrane region" description="Helical" evidence="8">
    <location>
        <begin position="149"/>
        <end position="174"/>
    </location>
</feature>
<evidence type="ECO:0000256" key="1">
    <source>
        <dbReference type="ARBA" id="ARBA00004429"/>
    </source>
</evidence>
<dbReference type="Gene3D" id="1.20.1720.10">
    <property type="entry name" value="Multidrug resistance protein D"/>
    <property type="match status" value="1"/>
</dbReference>
<feature type="transmembrane region" description="Helical" evidence="8">
    <location>
        <begin position="121"/>
        <end position="142"/>
    </location>
</feature>
<evidence type="ECO:0000256" key="4">
    <source>
        <dbReference type="ARBA" id="ARBA00022692"/>
    </source>
</evidence>
<dbReference type="AlphaFoldDB" id="A0A5B2XLU2"/>
<organism evidence="10 11">
    <name type="scientific">Solihabitans fulvus</name>
    <dbReference type="NCBI Taxonomy" id="1892852"/>
    <lineage>
        <taxon>Bacteria</taxon>
        <taxon>Bacillati</taxon>
        <taxon>Actinomycetota</taxon>
        <taxon>Actinomycetes</taxon>
        <taxon>Pseudonocardiales</taxon>
        <taxon>Pseudonocardiaceae</taxon>
        <taxon>Solihabitans</taxon>
    </lineage>
</organism>
<feature type="transmembrane region" description="Helical" evidence="8">
    <location>
        <begin position="495"/>
        <end position="513"/>
    </location>
</feature>
<evidence type="ECO:0000256" key="5">
    <source>
        <dbReference type="ARBA" id="ARBA00022989"/>
    </source>
</evidence>
<evidence type="ECO:0000256" key="8">
    <source>
        <dbReference type="SAM" id="Phobius"/>
    </source>
</evidence>
<feature type="transmembrane region" description="Helical" evidence="8">
    <location>
        <begin position="21"/>
        <end position="45"/>
    </location>
</feature>
<protein>
    <recommendedName>
        <fullName evidence="7">MFS-type drug efflux transporter P55</fullName>
    </recommendedName>
</protein>
<feature type="transmembrane region" description="Helical" evidence="8">
    <location>
        <begin position="430"/>
        <end position="450"/>
    </location>
</feature>
<evidence type="ECO:0000313" key="10">
    <source>
        <dbReference type="EMBL" id="KAA2263861.1"/>
    </source>
</evidence>
<comment type="subcellular location">
    <subcellularLocation>
        <location evidence="1">Cell inner membrane</location>
        <topology evidence="1">Multi-pass membrane protein</topology>
    </subcellularLocation>
</comment>
<reference evidence="10 11" key="1">
    <citation type="submission" date="2019-09" db="EMBL/GenBank/DDBJ databases">
        <title>Goodfellowia gen. nov., a new genus of the Pseudonocardineae related to Actinoalloteichus, containing Goodfellowia coeruleoviolacea gen. nov., comb. nov. gen. nov., comb. nov.</title>
        <authorList>
            <person name="Labeda D."/>
        </authorList>
    </citation>
    <scope>NUCLEOTIDE SEQUENCE [LARGE SCALE GENOMIC DNA]</scope>
    <source>
        <strain evidence="10 11">AN110305</strain>
    </source>
</reference>
<evidence type="ECO:0000256" key="2">
    <source>
        <dbReference type="ARBA" id="ARBA00022448"/>
    </source>
</evidence>
<feature type="transmembrane region" description="Helical" evidence="8">
    <location>
        <begin position="65"/>
        <end position="83"/>
    </location>
</feature>
<dbReference type="InterPro" id="IPR005829">
    <property type="entry name" value="Sugar_transporter_CS"/>
</dbReference>
<dbReference type="Pfam" id="PF07690">
    <property type="entry name" value="MFS_1"/>
    <property type="match status" value="1"/>
</dbReference>
<gene>
    <name evidence="10" type="ORF">F0L68_09300</name>
</gene>
<dbReference type="SUPFAM" id="SSF103473">
    <property type="entry name" value="MFS general substrate transporter"/>
    <property type="match status" value="1"/>
</dbReference>
<dbReference type="OrthoDB" id="3453194at2"/>
<feature type="transmembrane region" description="Helical" evidence="8">
    <location>
        <begin position="395"/>
        <end position="418"/>
    </location>
</feature>
<keyword evidence="11" id="KW-1185">Reference proteome</keyword>
<feature type="domain" description="Major facilitator superfamily (MFS) profile" evidence="9">
    <location>
        <begin position="22"/>
        <end position="518"/>
    </location>
</feature>
<feature type="transmembrane region" description="Helical" evidence="8">
    <location>
        <begin position="90"/>
        <end position="109"/>
    </location>
</feature>
<feature type="transmembrane region" description="Helical" evidence="8">
    <location>
        <begin position="218"/>
        <end position="240"/>
    </location>
</feature>
<keyword evidence="5 8" id="KW-1133">Transmembrane helix</keyword>
<evidence type="ECO:0000259" key="9">
    <source>
        <dbReference type="PROSITE" id="PS50850"/>
    </source>
</evidence>
<dbReference type="PROSITE" id="PS00216">
    <property type="entry name" value="SUGAR_TRANSPORT_1"/>
    <property type="match status" value="1"/>
</dbReference>
<feature type="transmembrane region" description="Helical" evidence="8">
    <location>
        <begin position="252"/>
        <end position="270"/>
    </location>
</feature>
<keyword evidence="4 8" id="KW-0812">Transmembrane</keyword>
<dbReference type="EMBL" id="VUOB01000014">
    <property type="protein sequence ID" value="KAA2263861.1"/>
    <property type="molecule type" value="Genomic_DNA"/>
</dbReference>